<reference evidence="2" key="1">
    <citation type="journal article" date="2019" name="Sci. Rep.">
        <title>Draft genome of Tanacetum cinerariifolium, the natural source of mosquito coil.</title>
        <authorList>
            <person name="Yamashiro T."/>
            <person name="Shiraishi A."/>
            <person name="Satake H."/>
            <person name="Nakayama K."/>
        </authorList>
    </citation>
    <scope>NUCLEOTIDE SEQUENCE</scope>
</reference>
<name>A0A699XQP2_TANCI</name>
<feature type="region of interest" description="Disordered" evidence="1">
    <location>
        <begin position="1"/>
        <end position="29"/>
    </location>
</feature>
<dbReference type="AlphaFoldDB" id="A0A699XQP2"/>
<evidence type="ECO:0000256" key="1">
    <source>
        <dbReference type="SAM" id="MobiDB-lite"/>
    </source>
</evidence>
<comment type="caution">
    <text evidence="2">The sequence shown here is derived from an EMBL/GenBank/DDBJ whole genome shotgun (WGS) entry which is preliminary data.</text>
</comment>
<organism evidence="2">
    <name type="scientific">Tanacetum cinerariifolium</name>
    <name type="common">Dalmatian daisy</name>
    <name type="synonym">Chrysanthemum cinerariifolium</name>
    <dbReference type="NCBI Taxonomy" id="118510"/>
    <lineage>
        <taxon>Eukaryota</taxon>
        <taxon>Viridiplantae</taxon>
        <taxon>Streptophyta</taxon>
        <taxon>Embryophyta</taxon>
        <taxon>Tracheophyta</taxon>
        <taxon>Spermatophyta</taxon>
        <taxon>Magnoliopsida</taxon>
        <taxon>eudicotyledons</taxon>
        <taxon>Gunneridae</taxon>
        <taxon>Pentapetalae</taxon>
        <taxon>asterids</taxon>
        <taxon>campanulids</taxon>
        <taxon>Asterales</taxon>
        <taxon>Asteraceae</taxon>
        <taxon>Asteroideae</taxon>
        <taxon>Anthemideae</taxon>
        <taxon>Anthemidinae</taxon>
        <taxon>Tanacetum</taxon>
    </lineage>
</organism>
<sequence length="53" mass="4975">GGGGSSGVNIGNGIRNGGNGYDVGKTRDSGGVVTQYADGGGVAVVSLSSKGYV</sequence>
<dbReference type="EMBL" id="BKCJ011862712">
    <property type="protein sequence ID" value="GFD59251.1"/>
    <property type="molecule type" value="Genomic_DNA"/>
</dbReference>
<gene>
    <name evidence="2" type="ORF">Tci_931220</name>
</gene>
<proteinExistence type="predicted"/>
<evidence type="ECO:0000313" key="2">
    <source>
        <dbReference type="EMBL" id="GFD59251.1"/>
    </source>
</evidence>
<protein>
    <submittedName>
        <fullName evidence="2">Uncharacterized protein</fullName>
    </submittedName>
</protein>
<accession>A0A699XQP2</accession>
<feature type="non-terminal residue" evidence="2">
    <location>
        <position position="1"/>
    </location>
</feature>